<reference evidence="4" key="1">
    <citation type="submission" date="2016-08" db="EMBL/GenBank/DDBJ databases">
        <title>Complete Genome Seqeunce of Paenibacillus sp. BIHB 4019 from tea rhizoplane.</title>
        <authorList>
            <person name="Thakur R."/>
            <person name="Swarnkar M.K."/>
            <person name="Gulati A."/>
        </authorList>
    </citation>
    <scope>NUCLEOTIDE SEQUENCE [LARGE SCALE GENOMIC DNA]</scope>
    <source>
        <strain evidence="4">BIHB4019</strain>
    </source>
</reference>
<dbReference type="RefSeq" id="WP_172455379.1">
    <property type="nucleotide sequence ID" value="NZ_CP016808.1"/>
</dbReference>
<dbReference type="Pfam" id="PF22243">
    <property type="entry name" value="DUF5018-rel"/>
    <property type="match status" value="1"/>
</dbReference>
<feature type="compositionally biased region" description="Polar residues" evidence="2">
    <location>
        <begin position="1439"/>
        <end position="1472"/>
    </location>
</feature>
<feature type="domain" description="SLH" evidence="3">
    <location>
        <begin position="1594"/>
        <end position="1649"/>
    </location>
</feature>
<dbReference type="EMBL" id="CP016808">
    <property type="protein sequence ID" value="ANY65641.1"/>
    <property type="molecule type" value="Genomic_DNA"/>
</dbReference>
<name>A0A1B2DD50_9BACL</name>
<dbReference type="Gene3D" id="2.60.40.2340">
    <property type="match status" value="8"/>
</dbReference>
<dbReference type="Gene3D" id="2.160.20.110">
    <property type="match status" value="1"/>
</dbReference>
<dbReference type="PROSITE" id="PS51272">
    <property type="entry name" value="SLH"/>
    <property type="match status" value="3"/>
</dbReference>
<evidence type="ECO:0000259" key="3">
    <source>
        <dbReference type="PROSITE" id="PS51272"/>
    </source>
</evidence>
<feature type="region of interest" description="Disordered" evidence="2">
    <location>
        <begin position="1431"/>
        <end position="1473"/>
    </location>
</feature>
<accession>A0A1B2DD50</accession>
<dbReference type="Pfam" id="PF00395">
    <property type="entry name" value="SLH"/>
    <property type="match status" value="3"/>
</dbReference>
<evidence type="ECO:0000313" key="4">
    <source>
        <dbReference type="EMBL" id="ANY65641.1"/>
    </source>
</evidence>
<protein>
    <recommendedName>
        <fullName evidence="3">SLH domain-containing protein</fullName>
    </recommendedName>
</protein>
<evidence type="ECO:0000256" key="1">
    <source>
        <dbReference type="ARBA" id="ARBA00004196"/>
    </source>
</evidence>
<dbReference type="InterPro" id="IPR042229">
    <property type="entry name" value="Listeria/Bacterioides_rpt_sf"/>
</dbReference>
<dbReference type="PANTHER" id="PTHR43308">
    <property type="entry name" value="OUTER MEMBRANE PROTEIN ALPHA-RELATED"/>
    <property type="match status" value="1"/>
</dbReference>
<dbReference type="Gene3D" id="2.60.40.4270">
    <property type="entry name" value="Listeria-Bacteroides repeat domain"/>
    <property type="match status" value="1"/>
</dbReference>
<dbReference type="InterPro" id="IPR011493">
    <property type="entry name" value="GLUG"/>
</dbReference>
<gene>
    <name evidence="4" type="ORF">BBD42_03560</name>
</gene>
<dbReference type="Pfam" id="PF09479">
    <property type="entry name" value="Flg_new"/>
    <property type="match status" value="1"/>
</dbReference>
<feature type="domain" description="SLH" evidence="3">
    <location>
        <begin position="1530"/>
        <end position="1593"/>
    </location>
</feature>
<sequence>MRRSGAKWLVVLMTAVMLWNATIGGGFESGKAFAANEFSGNGTSNSPYLIGTADQLNLIRGTYLNKDLYFKLTKNIDLSTSSYKDNWTPIGDRSNTPFRGNFDGNGFVISGLTIDKQSSNLGLFGNTSIESVIHNIKLIDVNVSGGNSVGGLVGANKGKITNSYVTGLVNGADHTGGLVGYNGVTLFNANAIIDHSFANVDVNGAYGTGGLTGSNTGAITHSYATGDAKGDYAVGGLVGENDGSISYSYATGEMLDGQSIGGLVGSNIGTVDSSFATGRVNGTYYTGGLTGYNYGAISKSYSTGDVYGEQHVGGLVSNLEIAGSISDSFATGNVSGSYYVGGLIGYDYANSTGSYSNSYASGNVSGIADVGNLSSRDLGNNVGSLYLDASMKGPVAGWDFVNLWAVDPQRNNGYPYLQDFLFQLQYDGNGNTGGTVPSDANSYFPGETASVYAGPIDLTRTGYTFSGWNTQPNGHGNSYSGSLQIMPYTTLYAQWTALSSAATLTSGIGIVSQGGTANETITNLPYGTSLAILKEEITPAPNATFEIYDADGTTVATTLASGHKVIVTAVDGMTKVTYTVSVIASSAKDITAFSFAEQTGAATINTAAHTIAVEVAGDADITSLKAVFTLAAGATASVGSVVQVSGTTVNDFTNAVIYEVKAEDGSTQNWTVTVTKSSEKAITAFSVIGVTQTKAAVINTTDYTVDVEVAYGTSLTSLSNLKATFSLSPGATAKIGSTVQVSGSTANDMRTPVTYVVTAADGSFQEWLVNVYIEASNAKDITAFSFTSQTKPATINAAAHTVDIEVKNGTNVANLVATFSLTLASSARINGVSQRSGITSNNFTNPVTYVVQAENGTRQNWVVTVTVAPPSSANDITAFSFAEQSRVATINAAAQTVEIEVRNGTSLNGLKASFTLSAGAAAKVSNVTQVSGTTANDFTTPLTYVVTAEDGSTKNWTVTVTVAASSAKDFVAFSMAEQTGAATIHVAAHTIAIEVAYGTDLDGLVATFALSQGASAMVGSVNQVSGTTANDFTNVVTYIVEAADGSTQNWTVTVSVAASNAKAITAFSLAEQTGAATINAAAHTIAIEVGNGTDVSNLVATFTLSADASAKVGTVDQVSGTTENDFSAPVVYSVKAEDGSTQDWTITVSIATAAASSANDITSFSLAEQTGAATINATAHTIAIEVANGTDVSNLVATFVLSADASAKVGTLDQVSGTTNNDFSIPVVYTVKAEDGSTQDWTVTVSVATAAASSAKAITAFSLAEQTGAATINAAAHTIAIEVANETDVSTLVATFVLSAKASAKVGTVDQVSGTTENDFSAPAVYTVEAEDGSTQDWTVTVSIAKSNVATLTSVIGIVSSRGTVNETITNIPYGTTLAAFKAAITPATNAAFNVYDSDGNTLATILATGKKVIVTAEDGIAKVTYTVTVNAAPGGNGSTPPSTTPSDGGSAGNPTDNGSEENPSTNPQPTIVFSDINGHWAEEAIKQAVQGGIINGYPDGTFKPNHTVTRAEFVVMLMNALKPKTVGGELSFIDAENIGTWAREAVAKAVQEGIIKGYEDGSFRPNTEITRAEMVDMISNALKLPTESGATGFADDKDIPEWVRGAIVAIKNLGIIQGMGNNRFNSNGHATRAEAVTVLINMLAWQNQ</sequence>
<comment type="subcellular location">
    <subcellularLocation>
        <location evidence="1">Cell envelope</location>
    </subcellularLocation>
</comment>
<dbReference type="InterPro" id="IPR054460">
    <property type="entry name" value="DUF5018-rel"/>
</dbReference>
<dbReference type="Pfam" id="PF07581">
    <property type="entry name" value="Glug"/>
    <property type="match status" value="1"/>
</dbReference>
<evidence type="ECO:0000256" key="2">
    <source>
        <dbReference type="SAM" id="MobiDB-lite"/>
    </source>
</evidence>
<dbReference type="InterPro" id="IPR013378">
    <property type="entry name" value="InlB-like_B-rpt"/>
</dbReference>
<dbReference type="InterPro" id="IPR001119">
    <property type="entry name" value="SLH_dom"/>
</dbReference>
<organism evidence="4">
    <name type="scientific">Paenibacillus sp. BIHB 4019</name>
    <dbReference type="NCBI Taxonomy" id="1870819"/>
    <lineage>
        <taxon>Bacteria</taxon>
        <taxon>Bacillati</taxon>
        <taxon>Bacillota</taxon>
        <taxon>Bacilli</taxon>
        <taxon>Bacillales</taxon>
        <taxon>Paenibacillaceae</taxon>
        <taxon>Paenibacillus</taxon>
    </lineage>
</organism>
<dbReference type="InterPro" id="IPR051465">
    <property type="entry name" value="Cell_Envelope_Struct_Comp"/>
</dbReference>
<dbReference type="GO" id="GO:0030313">
    <property type="term" value="C:cell envelope"/>
    <property type="evidence" value="ECO:0007669"/>
    <property type="project" value="UniProtKB-SubCell"/>
</dbReference>
<feature type="domain" description="SLH" evidence="3">
    <location>
        <begin position="1469"/>
        <end position="1529"/>
    </location>
</feature>
<proteinExistence type="predicted"/>